<comment type="caution">
    <text evidence="2">The sequence shown here is derived from an EMBL/GenBank/DDBJ whole genome shotgun (WGS) entry which is preliminary data.</text>
</comment>
<reference evidence="2" key="1">
    <citation type="journal article" date="2023" name="Insect Mol. Biol.">
        <title>Genome sequencing provides insights into the evolution of gene families encoding plant cell wall-degrading enzymes in longhorned beetles.</title>
        <authorList>
            <person name="Shin N.R."/>
            <person name="Okamura Y."/>
            <person name="Kirsch R."/>
            <person name="Pauchet Y."/>
        </authorList>
    </citation>
    <scope>NUCLEOTIDE SEQUENCE</scope>
    <source>
        <strain evidence="2">RBIC_L_NR</strain>
    </source>
</reference>
<protein>
    <recommendedName>
        <fullName evidence="1">5'-3' exoribonuclease 1 D1 domain-containing protein</fullName>
    </recommendedName>
</protein>
<proteinExistence type="predicted"/>
<organism evidence="2 3">
    <name type="scientific">Rhamnusium bicolor</name>
    <dbReference type="NCBI Taxonomy" id="1586634"/>
    <lineage>
        <taxon>Eukaryota</taxon>
        <taxon>Metazoa</taxon>
        <taxon>Ecdysozoa</taxon>
        <taxon>Arthropoda</taxon>
        <taxon>Hexapoda</taxon>
        <taxon>Insecta</taxon>
        <taxon>Pterygota</taxon>
        <taxon>Neoptera</taxon>
        <taxon>Endopterygota</taxon>
        <taxon>Coleoptera</taxon>
        <taxon>Polyphaga</taxon>
        <taxon>Cucujiformia</taxon>
        <taxon>Chrysomeloidea</taxon>
        <taxon>Cerambycidae</taxon>
        <taxon>Lepturinae</taxon>
        <taxon>Rhagiini</taxon>
        <taxon>Rhamnusium</taxon>
    </lineage>
</organism>
<evidence type="ECO:0000259" key="1">
    <source>
        <dbReference type="Pfam" id="PF18332"/>
    </source>
</evidence>
<name>A0AAV8WKJ8_9CUCU</name>
<dbReference type="Gene3D" id="2.170.260.40">
    <property type="match status" value="1"/>
</dbReference>
<dbReference type="Pfam" id="PF18332">
    <property type="entry name" value="XRN1_D1"/>
    <property type="match status" value="1"/>
</dbReference>
<dbReference type="InterPro" id="IPR040992">
    <property type="entry name" value="XRN1_D1"/>
</dbReference>
<dbReference type="Proteomes" id="UP001162156">
    <property type="component" value="Unassembled WGS sequence"/>
</dbReference>
<gene>
    <name evidence="2" type="ORF">NQ314_020868</name>
</gene>
<keyword evidence="3" id="KW-1185">Reference proteome</keyword>
<evidence type="ECO:0000313" key="3">
    <source>
        <dbReference type="Proteomes" id="UP001162156"/>
    </source>
</evidence>
<sequence length="60" mass="6657">MVLLAAELRKAKIKVFESPSRNENMIITVIPNEKLAGELIPVDLLGTSVFVSWPHLVEAK</sequence>
<accession>A0AAV8WKJ8</accession>
<evidence type="ECO:0000313" key="2">
    <source>
        <dbReference type="EMBL" id="KAJ8926751.1"/>
    </source>
</evidence>
<feature type="domain" description="5'-3' exoribonuclease 1 D1" evidence="1">
    <location>
        <begin position="5"/>
        <end position="60"/>
    </location>
</feature>
<dbReference type="AlphaFoldDB" id="A0AAV8WKJ8"/>
<dbReference type="InterPro" id="IPR047007">
    <property type="entry name" value="XRN1_D1_sf"/>
</dbReference>
<dbReference type="EMBL" id="JANEYF010005793">
    <property type="protein sequence ID" value="KAJ8926751.1"/>
    <property type="molecule type" value="Genomic_DNA"/>
</dbReference>